<evidence type="ECO:0000256" key="1">
    <source>
        <dbReference type="SAM" id="Phobius"/>
    </source>
</evidence>
<keyword evidence="1" id="KW-0812">Transmembrane</keyword>
<feature type="transmembrane region" description="Helical" evidence="1">
    <location>
        <begin position="60"/>
        <end position="78"/>
    </location>
</feature>
<feature type="transmembrane region" description="Helical" evidence="1">
    <location>
        <begin position="135"/>
        <end position="155"/>
    </location>
</feature>
<keyword evidence="1" id="KW-1133">Transmembrane helix</keyword>
<dbReference type="Proteomes" id="UP000832011">
    <property type="component" value="Chromosome"/>
</dbReference>
<proteinExistence type="predicted"/>
<reference evidence="2 3" key="1">
    <citation type="journal article" date="2022" name="Res Sq">
        <title>Evolution of multicellular longitudinally dividing oral cavity symbionts (Neisseriaceae).</title>
        <authorList>
            <person name="Nyongesa S."/>
            <person name="Weber P."/>
            <person name="Bernet E."/>
            <person name="Pullido F."/>
            <person name="Nieckarz M."/>
            <person name="Delaby M."/>
            <person name="Nieves C."/>
            <person name="Viehboeck T."/>
            <person name="Krause N."/>
            <person name="Rivera-Millot A."/>
            <person name="Nakamura A."/>
            <person name="Vischer N."/>
            <person name="VanNieuwenhze M."/>
            <person name="Brun Y."/>
            <person name="Cava F."/>
            <person name="Bulgheresi S."/>
            <person name="Veyrier F."/>
        </authorList>
    </citation>
    <scope>NUCLEOTIDE SEQUENCE [LARGE SCALE GENOMIC DNA]</scope>
    <source>
        <strain evidence="2 3">SN4</strain>
    </source>
</reference>
<feature type="transmembrane region" description="Helical" evidence="1">
    <location>
        <begin position="84"/>
        <end position="101"/>
    </location>
</feature>
<evidence type="ECO:0000313" key="2">
    <source>
        <dbReference type="EMBL" id="UOO89031.1"/>
    </source>
</evidence>
<organism evidence="2 3">
    <name type="scientific">Vitreoscilla massiliensis</name>
    <dbReference type="NCBI Taxonomy" id="1689272"/>
    <lineage>
        <taxon>Bacteria</taxon>
        <taxon>Pseudomonadati</taxon>
        <taxon>Pseudomonadota</taxon>
        <taxon>Betaproteobacteria</taxon>
        <taxon>Neisseriales</taxon>
        <taxon>Neisseriaceae</taxon>
        <taxon>Vitreoscilla</taxon>
    </lineage>
</organism>
<dbReference type="EMBL" id="CP091511">
    <property type="protein sequence ID" value="UOO89031.1"/>
    <property type="molecule type" value="Genomic_DNA"/>
</dbReference>
<accession>A0ABY4E105</accession>
<sequence length="320" mass="37232">MDTTAVSRFFIPPTWLLLLVSAALAWVCVTYGAWYCGRLALTALCVQILYYGHSRVMEHSSFALIATLLILLQLHFHILNRQQIEYALLMAILLIIPLGMLESWRDKRWERSVLANVQVNGTYTIINHQALWQMLVYNVVLTGLFTYHLIGLLQLQQSWPAVPARLLGQHAILALLTLSVWWARVEKIKQTQFVAEHGGEWLRIDGSGITWQDDGNDFASINPTGLEWRSLRKQRLFFEDHVPNRYHIAWNDVVDITLRRLGKNHYELVVHSQHSYCPMGHTGYLIKQFGQFRNERILHKFLLHYWHLQRPHLDVPPNTA</sequence>
<name>A0ABY4E105_9NEIS</name>
<protein>
    <submittedName>
        <fullName evidence="2">Uncharacterized protein</fullName>
    </submittedName>
</protein>
<feature type="transmembrane region" description="Helical" evidence="1">
    <location>
        <begin position="167"/>
        <end position="183"/>
    </location>
</feature>
<keyword evidence="1" id="KW-0472">Membrane</keyword>
<dbReference type="RefSeq" id="WP_058357296.1">
    <property type="nucleotide sequence ID" value="NZ_CABKVG010000010.1"/>
</dbReference>
<keyword evidence="3" id="KW-1185">Reference proteome</keyword>
<gene>
    <name evidence="2" type="ORF">LVJ82_16535</name>
</gene>
<evidence type="ECO:0000313" key="3">
    <source>
        <dbReference type="Proteomes" id="UP000832011"/>
    </source>
</evidence>